<dbReference type="EMBL" id="VSWC01000116">
    <property type="protein sequence ID" value="KAA1084890.1"/>
    <property type="molecule type" value="Genomic_DNA"/>
</dbReference>
<evidence type="ECO:0000256" key="2">
    <source>
        <dbReference type="SAM" id="SignalP"/>
    </source>
</evidence>
<organism evidence="3 4">
    <name type="scientific">Puccinia graminis f. sp. tritici</name>
    <dbReference type="NCBI Taxonomy" id="56615"/>
    <lineage>
        <taxon>Eukaryota</taxon>
        <taxon>Fungi</taxon>
        <taxon>Dikarya</taxon>
        <taxon>Basidiomycota</taxon>
        <taxon>Pucciniomycotina</taxon>
        <taxon>Pucciniomycetes</taxon>
        <taxon>Pucciniales</taxon>
        <taxon>Pucciniaceae</taxon>
        <taxon>Puccinia</taxon>
    </lineage>
</organism>
<reference evidence="3 4" key="1">
    <citation type="submission" date="2019-05" db="EMBL/GenBank/DDBJ databases">
        <title>Emergence of the Ug99 lineage of the wheat stem rust pathogen through somatic hybridization.</title>
        <authorList>
            <person name="Li F."/>
            <person name="Upadhyaya N.M."/>
            <person name="Sperschneider J."/>
            <person name="Matny O."/>
            <person name="Nguyen-Phuc H."/>
            <person name="Mago R."/>
            <person name="Raley C."/>
            <person name="Miller M.E."/>
            <person name="Silverstein K.A.T."/>
            <person name="Henningsen E."/>
            <person name="Hirsch C.D."/>
            <person name="Visser B."/>
            <person name="Pretorius Z.A."/>
            <person name="Steffenson B.J."/>
            <person name="Schwessinger B."/>
            <person name="Dodds P.N."/>
            <person name="Figueroa M."/>
        </authorList>
    </citation>
    <scope>NUCLEOTIDE SEQUENCE [LARGE SCALE GENOMIC DNA]</scope>
    <source>
        <strain evidence="3">21-0</strain>
    </source>
</reference>
<feature type="signal peptide" evidence="2">
    <location>
        <begin position="1"/>
        <end position="20"/>
    </location>
</feature>
<protein>
    <submittedName>
        <fullName evidence="3">Uncharacterized protein</fullName>
    </submittedName>
</protein>
<sequence length="147" mass="16180">MPIVHSLLFATYTLISRASSYLPTSTWIQITRAPCFHPPTPSTTQAKSEKIQISFQPDTASDFNSEIRASLPLALASPPSPQLRRHRSTSSTSSEKPALPVSAQVGPELGPVEYPFDLTYTSICHWPPLKKKKAIRVQVPTLRPASK</sequence>
<dbReference type="AlphaFoldDB" id="A0A5B0N9V5"/>
<feature type="chain" id="PRO_5022971900" evidence="2">
    <location>
        <begin position="21"/>
        <end position="147"/>
    </location>
</feature>
<name>A0A5B0N9V5_PUCGR</name>
<evidence type="ECO:0000256" key="1">
    <source>
        <dbReference type="SAM" id="MobiDB-lite"/>
    </source>
</evidence>
<comment type="caution">
    <text evidence="3">The sequence shown here is derived from an EMBL/GenBank/DDBJ whole genome shotgun (WGS) entry which is preliminary data.</text>
</comment>
<proteinExistence type="predicted"/>
<accession>A0A5B0N9V5</accession>
<keyword evidence="4" id="KW-1185">Reference proteome</keyword>
<gene>
    <name evidence="3" type="ORF">PGT21_000191</name>
</gene>
<evidence type="ECO:0000313" key="3">
    <source>
        <dbReference type="EMBL" id="KAA1084890.1"/>
    </source>
</evidence>
<feature type="region of interest" description="Disordered" evidence="1">
    <location>
        <begin position="73"/>
        <end position="104"/>
    </location>
</feature>
<evidence type="ECO:0000313" key="4">
    <source>
        <dbReference type="Proteomes" id="UP000324748"/>
    </source>
</evidence>
<keyword evidence="2" id="KW-0732">Signal</keyword>
<dbReference type="Proteomes" id="UP000324748">
    <property type="component" value="Unassembled WGS sequence"/>
</dbReference>